<dbReference type="Gene3D" id="3.90.550.10">
    <property type="entry name" value="Spore Coat Polysaccharide Biosynthesis Protein SpsA, Chain A"/>
    <property type="match status" value="1"/>
</dbReference>
<keyword evidence="1" id="KW-0328">Glycosyltransferase</keyword>
<dbReference type="GO" id="GO:0016757">
    <property type="term" value="F:glycosyltransferase activity"/>
    <property type="evidence" value="ECO:0007669"/>
    <property type="project" value="UniProtKB-KW"/>
</dbReference>
<dbReference type="Pfam" id="PF00535">
    <property type="entry name" value="Glycos_transf_2"/>
    <property type="match status" value="1"/>
</dbReference>
<dbReference type="KEGG" id="ceu:A7L45_18700"/>
<dbReference type="CDD" id="cd00761">
    <property type="entry name" value="Glyco_tranf_GTA_type"/>
    <property type="match status" value="1"/>
</dbReference>
<feature type="domain" description="Glycosyltransferase 2-like" evidence="3">
    <location>
        <begin position="7"/>
        <end position="136"/>
    </location>
</feature>
<dbReference type="PANTHER" id="PTHR22916">
    <property type="entry name" value="GLYCOSYLTRANSFERASE"/>
    <property type="match status" value="1"/>
</dbReference>
<sequence length="354" mass="41578">MDNSLITIIVPVYNASEYLSKCLNTIINQTYRNIEIICINDGSVDNSLEILKEFHSYDKRIKIIDKKNEGVSIARNEGLSVAKGDYLIFVDSDDWIDLQMCEVALKAILEENADVVMWSYIREYPNKSLPKEIYRVDTKLLFNYKEVRGKLHRRFIGLIGEELSEPENADALCTIWGKIYKMDIIRENSLKFYDITSIGSYEDGLFNLYYFEHVKKAVYLPKYMYHYKKNNNESVTTQYNKKLYEQWDNLFNIMDQYIINKKYGKEYNQALDNRISLSILKLGLNVASSNKKSIEKIREIRKIITSERYMNSVKTLNLKYFAIPWKLYYGCAKRGNALGVYFLVLCMNKVIESR</sequence>
<keyword evidence="2" id="KW-0808">Transferase</keyword>
<evidence type="ECO:0000313" key="4">
    <source>
        <dbReference type="EMBL" id="APC41947.1"/>
    </source>
</evidence>
<dbReference type="SUPFAM" id="SSF53448">
    <property type="entry name" value="Nucleotide-diphospho-sugar transferases"/>
    <property type="match status" value="1"/>
</dbReference>
<dbReference type="PANTHER" id="PTHR22916:SF51">
    <property type="entry name" value="GLYCOSYLTRANSFERASE EPSH-RELATED"/>
    <property type="match status" value="1"/>
</dbReference>
<keyword evidence="5" id="KW-1185">Reference proteome</keyword>
<dbReference type="Proteomes" id="UP000182569">
    <property type="component" value="Chromosome"/>
</dbReference>
<reference evidence="5" key="1">
    <citation type="journal article" date="2016" name="Front. Microbiol.">
        <title>Complete Genome Sequence of Clostridium estertheticum DSM 8809, a Microbe Identified in Spoiled Vacuum Packed Beef.</title>
        <authorList>
            <person name="Yu Z."/>
            <person name="Gunn L."/>
            <person name="Brennan E."/>
            <person name="Reid R."/>
            <person name="Wall P.G."/>
            <person name="Gaora O.P."/>
            <person name="Hurley D."/>
            <person name="Bolton D."/>
            <person name="Fanning S."/>
        </authorList>
    </citation>
    <scope>NUCLEOTIDE SEQUENCE [LARGE SCALE GENOMIC DNA]</scope>
    <source>
        <strain evidence="5">DSM 8809</strain>
    </source>
</reference>
<gene>
    <name evidence="4" type="ORF">A7L45_18700</name>
</gene>
<dbReference type="STRING" id="1552.A7L45_18700"/>
<organism evidence="4 5">
    <name type="scientific">Clostridium estertheticum subsp. estertheticum</name>
    <dbReference type="NCBI Taxonomy" id="1552"/>
    <lineage>
        <taxon>Bacteria</taxon>
        <taxon>Bacillati</taxon>
        <taxon>Bacillota</taxon>
        <taxon>Clostridia</taxon>
        <taxon>Eubacteriales</taxon>
        <taxon>Clostridiaceae</taxon>
        <taxon>Clostridium</taxon>
    </lineage>
</organism>
<dbReference type="OrthoDB" id="9807674at2"/>
<proteinExistence type="predicted"/>
<dbReference type="AlphaFoldDB" id="A0A1J0GKV4"/>
<name>A0A1J0GKV4_9CLOT</name>
<accession>A0A1J0GKV4</accession>
<evidence type="ECO:0000259" key="3">
    <source>
        <dbReference type="Pfam" id="PF00535"/>
    </source>
</evidence>
<dbReference type="RefSeq" id="WP_071614240.1">
    <property type="nucleotide sequence ID" value="NZ_CP015756.1"/>
</dbReference>
<dbReference type="EMBL" id="CP015756">
    <property type="protein sequence ID" value="APC41947.1"/>
    <property type="molecule type" value="Genomic_DNA"/>
</dbReference>
<evidence type="ECO:0000256" key="2">
    <source>
        <dbReference type="ARBA" id="ARBA00022679"/>
    </source>
</evidence>
<dbReference type="InterPro" id="IPR029044">
    <property type="entry name" value="Nucleotide-diphossugar_trans"/>
</dbReference>
<evidence type="ECO:0000313" key="5">
    <source>
        <dbReference type="Proteomes" id="UP000182569"/>
    </source>
</evidence>
<evidence type="ECO:0000256" key="1">
    <source>
        <dbReference type="ARBA" id="ARBA00022676"/>
    </source>
</evidence>
<dbReference type="InterPro" id="IPR001173">
    <property type="entry name" value="Glyco_trans_2-like"/>
</dbReference>
<protein>
    <recommendedName>
        <fullName evidence="3">Glycosyltransferase 2-like domain-containing protein</fullName>
    </recommendedName>
</protein>